<gene>
    <name evidence="7" type="ORF">Clacol_008317</name>
</gene>
<feature type="region of interest" description="Disordered" evidence="5">
    <location>
        <begin position="1"/>
        <end position="34"/>
    </location>
</feature>
<keyword evidence="1" id="KW-0723">Serine/threonine-protein kinase</keyword>
<dbReference type="InterPro" id="IPR059179">
    <property type="entry name" value="MLKL-like_MCAfunc"/>
</dbReference>
<keyword evidence="1" id="KW-0808">Transferase</keyword>
<dbReference type="Proteomes" id="UP001050691">
    <property type="component" value="Unassembled WGS sequence"/>
</dbReference>
<evidence type="ECO:0000313" key="8">
    <source>
        <dbReference type="Proteomes" id="UP001050691"/>
    </source>
</evidence>
<dbReference type="Gene3D" id="1.10.510.10">
    <property type="entry name" value="Transferase(Phosphotransferase) domain 1"/>
    <property type="match status" value="1"/>
</dbReference>
<dbReference type="GO" id="GO:0005524">
    <property type="term" value="F:ATP binding"/>
    <property type="evidence" value="ECO:0007669"/>
    <property type="project" value="UniProtKB-UniRule"/>
</dbReference>
<dbReference type="PROSITE" id="PS00107">
    <property type="entry name" value="PROTEIN_KINASE_ATP"/>
    <property type="match status" value="1"/>
</dbReference>
<reference evidence="7" key="1">
    <citation type="submission" date="2021-10" db="EMBL/GenBank/DDBJ databases">
        <title>De novo Genome Assembly of Clathrus columnatus (Basidiomycota, Fungi) Using Illumina and Nanopore Sequence Data.</title>
        <authorList>
            <person name="Ogiso-Tanaka E."/>
            <person name="Itagaki H."/>
            <person name="Hosoya T."/>
            <person name="Hosaka K."/>
        </authorList>
    </citation>
    <scope>NUCLEOTIDE SEQUENCE</scope>
    <source>
        <strain evidence="7">MO-923</strain>
    </source>
</reference>
<dbReference type="InterPro" id="IPR017441">
    <property type="entry name" value="Protein_kinase_ATP_BS"/>
</dbReference>
<keyword evidence="8" id="KW-1185">Reference proteome</keyword>
<dbReference type="Gene3D" id="1.20.930.20">
    <property type="entry name" value="Adaptor protein Cbl, N-terminal domain"/>
    <property type="match status" value="1"/>
</dbReference>
<dbReference type="EMBL" id="BPWL01000009">
    <property type="protein sequence ID" value="GJJ14060.1"/>
    <property type="molecule type" value="Genomic_DNA"/>
</dbReference>
<dbReference type="InterPro" id="IPR036537">
    <property type="entry name" value="Adaptor_Cbl_N_dom_sf"/>
</dbReference>
<feature type="compositionally biased region" description="Basic and acidic residues" evidence="5">
    <location>
        <begin position="834"/>
        <end position="849"/>
    </location>
</feature>
<name>A0AAV5AMH7_9AGAM</name>
<dbReference type="GO" id="GO:0007166">
    <property type="term" value="P:cell surface receptor signaling pathway"/>
    <property type="evidence" value="ECO:0007669"/>
    <property type="project" value="InterPro"/>
</dbReference>
<feature type="binding site" evidence="4">
    <location>
        <position position="477"/>
    </location>
    <ligand>
        <name>ATP</name>
        <dbReference type="ChEBI" id="CHEBI:30616"/>
    </ligand>
</feature>
<evidence type="ECO:0000256" key="2">
    <source>
        <dbReference type="ARBA" id="ARBA00022741"/>
    </source>
</evidence>
<dbReference type="PRINTS" id="PR00109">
    <property type="entry name" value="TYRKINASE"/>
</dbReference>
<dbReference type="PANTHER" id="PTHR44329">
    <property type="entry name" value="SERINE/THREONINE-PROTEIN KINASE TNNI3K-RELATED"/>
    <property type="match status" value="1"/>
</dbReference>
<keyword evidence="3 4" id="KW-0067">ATP-binding</keyword>
<dbReference type="InterPro" id="IPR051681">
    <property type="entry name" value="Ser/Thr_Kinases-Pseudokinases"/>
</dbReference>
<dbReference type="AlphaFoldDB" id="A0AAV5AMH7"/>
<feature type="compositionally biased region" description="Low complexity" evidence="5">
    <location>
        <begin position="11"/>
        <end position="20"/>
    </location>
</feature>
<sequence length="1152" mass="128696">MSSSRTPPPKLLTTLSSPTTIQGSGNASGEHTPTAENVQTFKARGLFHHNSNKNDDEHAMESSWWDDQGGRDALIRRHSQKRRPLPPDQEIAYQRAKSAVAKALGKSVDVALDVTREAAEIGADALEFVPAIGLSVCARILVNIWNHVQEVETNRLSCLALTERCANILFSIRAEIDVVGDEVADSLREPMEKLTESFRRIEHFVSRQVSRPFLKRYLKRDEDSRKIIYCEASLTDTVSLFNVAIQLRMLKGIQELSHVHPHSPETPVVEKLLQLDSQTPPSSQEIVTAIASIRSAEAAQNTLQDAADLYAAMRIALRSADDAKVLELLQIDRNEIQEAIKTIQRALEDPRLTSGPVRAAIEGSSDSGHTESLISLPDVPASTTSEYMVAPFAPTAVWNPDQDAAFHREFLESGLDALRRLSVPLDNGDSLPHWTITKWEVDRENKIGWGLFSDVYKGTWRGKTVAIKVLARTTPRKLFKNEIAIWASLNHPNVLRLLGASSTTCDPPWFFVSPYMKNGTVEMFLRAKNSEKSRGRKVYPTPLRMMQEIAVGMTYLHRKGVLHGDLKANNVLIDDDFHCVISDFGQSKLRSEVYRLSQGNEGRGNLRWQAPEIMSGLSNLTPQADVYSFAIVCYEILSGGQVPWAMLDDQTVQRLVLVHDKRPAIQFSPETPLALVTLIDECWHKDPFVRPQFTAIARKLAQLLGASQSVRVSPSPQRKGRIQELSQEGLHRISPDMTPIELPEGRCFSPSISLSKLRQCADWRFSVITIDDKWSTLDFGVPLSLTSSRGSVLSAPPMNNIGAPLTKTMSELTTSQPPPYMSSGRSDIIIPTSIEKKDKSGNDSDDKKGSSTLTRSSSMHSWFPSSSSESDGDLMWGTGSPSVPPDPELMPRWDERRYRLLLQHDFHPTLVLPLWTPTPVKLGAVGYLSKPDGRFVTFFNCLNPFAAADKGVHGMASIHGYGNYREGSSTNKKNFAQIGRDIVKGILLSKGSVKKTMSQRLRAGHKHAFLFTEFTTYRYMVDIDVAKAWFKANIKTIWKQYGRQHHLHREDIFLVIGSLETRDYALFVSHENPDGQVYFDVFSDRKESQEWGVFRTDSDLPESVGEGPHIADAGLTFKNSTKISQVTGGRDADCVLLARLRFRPDEDEPTRL</sequence>
<evidence type="ECO:0000256" key="3">
    <source>
        <dbReference type="ARBA" id="ARBA00022840"/>
    </source>
</evidence>
<dbReference type="SMART" id="SM00220">
    <property type="entry name" value="S_TKc"/>
    <property type="match status" value="1"/>
</dbReference>
<evidence type="ECO:0000256" key="5">
    <source>
        <dbReference type="SAM" id="MobiDB-lite"/>
    </source>
</evidence>
<dbReference type="CDD" id="cd21037">
    <property type="entry name" value="MLKL_NTD"/>
    <property type="match status" value="1"/>
</dbReference>
<feature type="domain" description="Protein kinase" evidence="6">
    <location>
        <begin position="441"/>
        <end position="704"/>
    </location>
</feature>
<feature type="compositionally biased region" description="Polar residues" evidence="5">
    <location>
        <begin position="21"/>
        <end position="34"/>
    </location>
</feature>
<evidence type="ECO:0000256" key="1">
    <source>
        <dbReference type="ARBA" id="ARBA00022527"/>
    </source>
</evidence>
<organism evidence="7 8">
    <name type="scientific">Clathrus columnatus</name>
    <dbReference type="NCBI Taxonomy" id="1419009"/>
    <lineage>
        <taxon>Eukaryota</taxon>
        <taxon>Fungi</taxon>
        <taxon>Dikarya</taxon>
        <taxon>Basidiomycota</taxon>
        <taxon>Agaricomycotina</taxon>
        <taxon>Agaricomycetes</taxon>
        <taxon>Phallomycetidae</taxon>
        <taxon>Phallales</taxon>
        <taxon>Clathraceae</taxon>
        <taxon>Clathrus</taxon>
    </lineage>
</organism>
<dbReference type="InterPro" id="IPR008271">
    <property type="entry name" value="Ser/Thr_kinase_AS"/>
</dbReference>
<dbReference type="InterPro" id="IPR000719">
    <property type="entry name" value="Prot_kinase_dom"/>
</dbReference>
<evidence type="ECO:0000256" key="4">
    <source>
        <dbReference type="PROSITE-ProRule" id="PRU10141"/>
    </source>
</evidence>
<dbReference type="PROSITE" id="PS00108">
    <property type="entry name" value="PROTEIN_KINASE_ST"/>
    <property type="match status" value="1"/>
</dbReference>
<evidence type="ECO:0000313" key="7">
    <source>
        <dbReference type="EMBL" id="GJJ14060.1"/>
    </source>
</evidence>
<dbReference type="Pfam" id="PF07714">
    <property type="entry name" value="PK_Tyr_Ser-Thr"/>
    <property type="match status" value="1"/>
</dbReference>
<feature type="compositionally biased region" description="Low complexity" evidence="5">
    <location>
        <begin position="850"/>
        <end position="869"/>
    </location>
</feature>
<accession>A0AAV5AMH7</accession>
<dbReference type="GO" id="GO:0004674">
    <property type="term" value="F:protein serine/threonine kinase activity"/>
    <property type="evidence" value="ECO:0007669"/>
    <property type="project" value="UniProtKB-KW"/>
</dbReference>
<feature type="region of interest" description="Disordered" evidence="5">
    <location>
        <begin position="833"/>
        <end position="890"/>
    </location>
</feature>
<evidence type="ECO:0000259" key="6">
    <source>
        <dbReference type="PROSITE" id="PS50011"/>
    </source>
</evidence>
<keyword evidence="2 4" id="KW-0547">Nucleotide-binding</keyword>
<dbReference type="PROSITE" id="PS50011">
    <property type="entry name" value="PROTEIN_KINASE_DOM"/>
    <property type="match status" value="1"/>
</dbReference>
<dbReference type="InterPro" id="IPR001245">
    <property type="entry name" value="Ser-Thr/Tyr_kinase_cat_dom"/>
</dbReference>
<keyword evidence="1" id="KW-0418">Kinase</keyword>
<protein>
    <recommendedName>
        <fullName evidence="6">Protein kinase domain-containing protein</fullName>
    </recommendedName>
</protein>
<feature type="compositionally biased region" description="Pro residues" evidence="5">
    <location>
        <begin position="1"/>
        <end position="10"/>
    </location>
</feature>
<dbReference type="InterPro" id="IPR011009">
    <property type="entry name" value="Kinase-like_dom_sf"/>
</dbReference>
<proteinExistence type="predicted"/>
<comment type="caution">
    <text evidence="7">The sequence shown here is derived from an EMBL/GenBank/DDBJ whole genome shotgun (WGS) entry which is preliminary data.</text>
</comment>
<dbReference type="SUPFAM" id="SSF56112">
    <property type="entry name" value="Protein kinase-like (PK-like)"/>
    <property type="match status" value="1"/>
</dbReference>